<dbReference type="NCBIfam" id="NF041358">
    <property type="entry name" value="GntT_guanitoxin"/>
    <property type="match status" value="1"/>
</dbReference>
<dbReference type="Proteomes" id="UP000003781">
    <property type="component" value="Unassembled WGS sequence"/>
</dbReference>
<gene>
    <name evidence="7" type="ORF">CY0110_23666</name>
</gene>
<feature type="transmembrane region" description="Helical" evidence="6">
    <location>
        <begin position="328"/>
        <end position="351"/>
    </location>
</feature>
<evidence type="ECO:0000313" key="7">
    <source>
        <dbReference type="EMBL" id="EAZ92618.1"/>
    </source>
</evidence>
<accession>A3ILG7</accession>
<comment type="similarity">
    <text evidence="2">Belongs to the multi antimicrobial extrusion (MATE) (TC 2.A.66.1) family.</text>
</comment>
<dbReference type="RefSeq" id="WP_008274187.1">
    <property type="nucleotide sequence ID" value="NZ_AAXW01000005.1"/>
</dbReference>
<feature type="transmembrane region" description="Helical" evidence="6">
    <location>
        <begin position="259"/>
        <end position="284"/>
    </location>
</feature>
<evidence type="ECO:0000313" key="8">
    <source>
        <dbReference type="Proteomes" id="UP000003781"/>
    </source>
</evidence>
<evidence type="ECO:0000256" key="2">
    <source>
        <dbReference type="ARBA" id="ARBA00010199"/>
    </source>
</evidence>
<dbReference type="GO" id="GO:0005886">
    <property type="term" value="C:plasma membrane"/>
    <property type="evidence" value="ECO:0007669"/>
    <property type="project" value="TreeGrafter"/>
</dbReference>
<feature type="transmembrane region" description="Helical" evidence="6">
    <location>
        <begin position="214"/>
        <end position="234"/>
    </location>
</feature>
<dbReference type="EMBL" id="AAXW01000005">
    <property type="protein sequence ID" value="EAZ92618.1"/>
    <property type="molecule type" value="Genomic_DNA"/>
</dbReference>
<protein>
    <submittedName>
        <fullName evidence="7">DNA-damage-inducible protein</fullName>
    </submittedName>
</protein>
<evidence type="ECO:0000256" key="5">
    <source>
        <dbReference type="ARBA" id="ARBA00023136"/>
    </source>
</evidence>
<dbReference type="InterPro" id="IPR044644">
    <property type="entry name" value="DinF-like"/>
</dbReference>
<comment type="caution">
    <text evidence="7">The sequence shown here is derived from an EMBL/GenBank/DDBJ whole genome shotgun (WGS) entry which is preliminary data.</text>
</comment>
<dbReference type="NCBIfam" id="TIGR00797">
    <property type="entry name" value="matE"/>
    <property type="match status" value="1"/>
</dbReference>
<evidence type="ECO:0000256" key="4">
    <source>
        <dbReference type="ARBA" id="ARBA00022989"/>
    </source>
</evidence>
<organism evidence="7 8">
    <name type="scientific">Crocosphaera chwakensis CCY0110</name>
    <dbReference type="NCBI Taxonomy" id="391612"/>
    <lineage>
        <taxon>Bacteria</taxon>
        <taxon>Bacillati</taxon>
        <taxon>Cyanobacteriota</taxon>
        <taxon>Cyanophyceae</taxon>
        <taxon>Oscillatoriophycideae</taxon>
        <taxon>Chroococcales</taxon>
        <taxon>Aphanothecaceae</taxon>
        <taxon>Crocosphaera</taxon>
        <taxon>Crocosphaera chwakensis</taxon>
    </lineage>
</organism>
<dbReference type="CDD" id="cd13136">
    <property type="entry name" value="MATE_DinF_like"/>
    <property type="match status" value="1"/>
</dbReference>
<dbReference type="PANTHER" id="PTHR42893:SF46">
    <property type="entry name" value="PROTEIN DETOXIFICATION 44, CHLOROPLASTIC"/>
    <property type="match status" value="1"/>
</dbReference>
<keyword evidence="4 6" id="KW-1133">Transmembrane helix</keyword>
<feature type="transmembrane region" description="Helical" evidence="6">
    <location>
        <begin position="180"/>
        <end position="202"/>
    </location>
</feature>
<keyword evidence="8" id="KW-1185">Reference proteome</keyword>
<feature type="transmembrane region" description="Helical" evidence="6">
    <location>
        <begin position="405"/>
        <end position="423"/>
    </location>
</feature>
<feature type="transmembrane region" description="Helical" evidence="6">
    <location>
        <begin position="371"/>
        <end position="393"/>
    </location>
</feature>
<evidence type="ECO:0000256" key="6">
    <source>
        <dbReference type="SAM" id="Phobius"/>
    </source>
</evidence>
<feature type="transmembrane region" description="Helical" evidence="6">
    <location>
        <begin position="429"/>
        <end position="446"/>
    </location>
</feature>
<feature type="transmembrane region" description="Helical" evidence="6">
    <location>
        <begin position="104"/>
        <end position="127"/>
    </location>
</feature>
<keyword evidence="3 6" id="KW-0812">Transmembrane</keyword>
<keyword evidence="5 6" id="KW-0472">Membrane</keyword>
<feature type="transmembrane region" description="Helical" evidence="6">
    <location>
        <begin position="61"/>
        <end position="78"/>
    </location>
</feature>
<feature type="transmembrane region" description="Helical" evidence="6">
    <location>
        <begin position="155"/>
        <end position="173"/>
    </location>
</feature>
<dbReference type="GO" id="GO:0015297">
    <property type="term" value="F:antiporter activity"/>
    <property type="evidence" value="ECO:0007669"/>
    <property type="project" value="InterPro"/>
</dbReference>
<dbReference type="PANTHER" id="PTHR42893">
    <property type="entry name" value="PROTEIN DETOXIFICATION 44, CHLOROPLASTIC-RELATED"/>
    <property type="match status" value="1"/>
</dbReference>
<dbReference type="AlphaFoldDB" id="A3ILG7"/>
<evidence type="ECO:0000256" key="3">
    <source>
        <dbReference type="ARBA" id="ARBA00022692"/>
    </source>
</evidence>
<name>A3ILG7_9CHRO</name>
<evidence type="ECO:0000256" key="1">
    <source>
        <dbReference type="ARBA" id="ARBA00004141"/>
    </source>
</evidence>
<dbReference type="GO" id="GO:0042910">
    <property type="term" value="F:xenobiotic transmembrane transporter activity"/>
    <property type="evidence" value="ECO:0007669"/>
    <property type="project" value="InterPro"/>
</dbReference>
<dbReference type="InterPro" id="IPR002528">
    <property type="entry name" value="MATE_fam"/>
</dbReference>
<reference evidence="7 8" key="1">
    <citation type="submission" date="2007-03" db="EMBL/GenBank/DDBJ databases">
        <authorList>
            <person name="Stal L."/>
            <person name="Ferriera S."/>
            <person name="Johnson J."/>
            <person name="Kravitz S."/>
            <person name="Beeson K."/>
            <person name="Sutton G."/>
            <person name="Rogers Y.-H."/>
            <person name="Friedman R."/>
            <person name="Frazier M."/>
            <person name="Venter J.C."/>
        </authorList>
    </citation>
    <scope>NUCLEOTIDE SEQUENCE [LARGE SCALE GENOMIC DNA]</scope>
    <source>
        <strain evidence="7 8">CCY0110</strain>
    </source>
</reference>
<feature type="transmembrane region" description="Helical" evidence="6">
    <location>
        <begin position="290"/>
        <end position="308"/>
    </location>
</feature>
<feature type="transmembrane region" description="Helical" evidence="6">
    <location>
        <begin position="30"/>
        <end position="55"/>
    </location>
</feature>
<sequence>MESSFKILHLEAYKNRFLEFLNLPSFSWRFLRLASINILSNLMVPIAGLLSITFLGHLQDIHHLAGVTLATIIFNYLYRALGFLRTSTTGITAQGMGRKDSQEVLLVLLKNGLLALSLGLIILVLQYPLRWIGFNLVSAAPLVKASAQAYYDTRILGAPAVLLNFVLIGWFLGKEQSSKVLWLSIIGNGANVILDYLLIIRWGLDSGGAGLATSLSQIIMCLCGVLLVSLDINWKEVKQVIKKLSFEQWKGNLMLNRDLFIRTLILLSAFSLFTNVSSAMGTLVLAENSVLLQVFSLVVYFIDGLAFATESLAGNFKGQGIKKQLIPLLKFSASLSFILALMSVSLLVLFPKTLFSLLTNHTEIYPYLTSHVIWLLPVLGFGSIAFILDGYFIGLAEGVMLRNTALGSTFLGFVPVAIIAWHYNSSNLLWLALSLFMATRVLLLGLKVPKTLENV</sequence>
<dbReference type="Pfam" id="PF01554">
    <property type="entry name" value="MatE"/>
    <property type="match status" value="2"/>
</dbReference>
<dbReference type="eggNOG" id="COG0534">
    <property type="taxonomic scope" value="Bacteria"/>
</dbReference>
<comment type="subcellular location">
    <subcellularLocation>
        <location evidence="1">Membrane</location>
        <topology evidence="1">Multi-pass membrane protein</topology>
    </subcellularLocation>
</comment>
<dbReference type="OrthoDB" id="9776324at2"/>
<proteinExistence type="inferred from homology"/>